<reference evidence="1" key="1">
    <citation type="journal article" date="2007" name="PLoS Biol.">
        <title>Rate of evolution in brain-expressed genes in humans and other primates.</title>
        <authorList>
            <person name="Wang H.-Y."/>
            <person name="Chien H.-C."/>
            <person name="Osada N."/>
            <person name="Hashimoto K."/>
            <person name="Sugano S."/>
            <person name="Gojobori T."/>
            <person name="Chou C.-K."/>
            <person name="Tsai S.-F."/>
            <person name="Wu C.-I."/>
            <person name="Shen C.-K.J."/>
        </authorList>
    </citation>
    <scope>NUCLEOTIDE SEQUENCE</scope>
</reference>
<evidence type="ECO:0000313" key="1">
    <source>
        <dbReference type="EMBL" id="BAE89305.1"/>
    </source>
</evidence>
<dbReference type="AlphaFoldDB" id="I7GL93"/>
<sequence>MVIMESKYELGLDFKCPRICGSCQRRSPRWS</sequence>
<name>I7GL93_MACFA</name>
<protein>
    <submittedName>
        <fullName evidence="1">Macaca fascicularis brain cDNA clone: QflA-17269, similar to human syntaxin 12 (STX12), mRNA, RefSeq: NM_177424.1</fullName>
    </submittedName>
</protein>
<proteinExistence type="evidence at transcript level"/>
<dbReference type="EMBL" id="AB172243">
    <property type="protein sequence ID" value="BAE89305.1"/>
    <property type="molecule type" value="mRNA"/>
</dbReference>
<accession>I7GL93</accession>
<organism evidence="1">
    <name type="scientific">Macaca fascicularis</name>
    <name type="common">Crab-eating macaque</name>
    <name type="synonym">Cynomolgus monkey</name>
    <dbReference type="NCBI Taxonomy" id="9541"/>
    <lineage>
        <taxon>Eukaryota</taxon>
        <taxon>Metazoa</taxon>
        <taxon>Chordata</taxon>
        <taxon>Craniata</taxon>
        <taxon>Vertebrata</taxon>
        <taxon>Euteleostomi</taxon>
        <taxon>Mammalia</taxon>
        <taxon>Eutheria</taxon>
        <taxon>Euarchontoglires</taxon>
        <taxon>Primates</taxon>
        <taxon>Haplorrhini</taxon>
        <taxon>Catarrhini</taxon>
        <taxon>Cercopithecidae</taxon>
        <taxon>Cercopithecinae</taxon>
        <taxon>Macaca</taxon>
    </lineage>
</organism>